<keyword evidence="3" id="KW-1185">Reference proteome</keyword>
<accession>A0AAV0VBQ7</accession>
<sequence>MEAADDAREEDVELWKAALDDDTFAKLSEVDTSYATHARSSNFDGRREIHARAKRPPKQNKDEHVTARMVGLTPVKRKLQEEHAKIQEAIQVIDRAREQARINSESQPQQRRPRPLLPGVEQGHAQQHPMTMEMVMVSAPSTMNNLASLHVPLDAMELLETISQIHAETRDVQREIVARLRSINCVISQHGGHGEMEEPSSASV</sequence>
<protein>
    <submittedName>
        <fullName evidence="2">Uncharacterized protein</fullName>
    </submittedName>
</protein>
<evidence type="ECO:0000313" key="2">
    <source>
        <dbReference type="EMBL" id="CAI5745803.1"/>
    </source>
</evidence>
<dbReference type="EMBL" id="CANTFM010002320">
    <property type="protein sequence ID" value="CAI5745803.1"/>
    <property type="molecule type" value="Genomic_DNA"/>
</dbReference>
<gene>
    <name evidence="2" type="ORF">PDE001_LOCUS10847</name>
</gene>
<name>A0AAV0VBQ7_9STRA</name>
<evidence type="ECO:0000313" key="3">
    <source>
        <dbReference type="Proteomes" id="UP001162029"/>
    </source>
</evidence>
<dbReference type="Proteomes" id="UP001162029">
    <property type="component" value="Unassembled WGS sequence"/>
</dbReference>
<reference evidence="2" key="1">
    <citation type="submission" date="2022-12" db="EMBL/GenBank/DDBJ databases">
        <authorList>
            <person name="Webb A."/>
        </authorList>
    </citation>
    <scope>NUCLEOTIDE SEQUENCE</scope>
    <source>
        <strain evidence="2">Pd1</strain>
    </source>
</reference>
<comment type="caution">
    <text evidence="2">The sequence shown here is derived from an EMBL/GenBank/DDBJ whole genome shotgun (WGS) entry which is preliminary data.</text>
</comment>
<organism evidence="2 3">
    <name type="scientific">Peronospora destructor</name>
    <dbReference type="NCBI Taxonomy" id="86335"/>
    <lineage>
        <taxon>Eukaryota</taxon>
        <taxon>Sar</taxon>
        <taxon>Stramenopiles</taxon>
        <taxon>Oomycota</taxon>
        <taxon>Peronosporomycetes</taxon>
        <taxon>Peronosporales</taxon>
        <taxon>Peronosporaceae</taxon>
        <taxon>Peronospora</taxon>
    </lineage>
</organism>
<dbReference type="AlphaFoldDB" id="A0AAV0VBQ7"/>
<evidence type="ECO:0000256" key="1">
    <source>
        <dbReference type="SAM" id="MobiDB-lite"/>
    </source>
</evidence>
<feature type="region of interest" description="Disordered" evidence="1">
    <location>
        <begin position="38"/>
        <end position="64"/>
    </location>
</feature>
<feature type="region of interest" description="Disordered" evidence="1">
    <location>
        <begin position="100"/>
        <end position="126"/>
    </location>
</feature>
<proteinExistence type="predicted"/>